<organism evidence="2 3">
    <name type="scientific">Tardibacter chloracetimidivorans</name>
    <dbReference type="NCBI Taxonomy" id="1921510"/>
    <lineage>
        <taxon>Bacteria</taxon>
        <taxon>Pseudomonadati</taxon>
        <taxon>Pseudomonadota</taxon>
        <taxon>Alphaproteobacteria</taxon>
        <taxon>Sphingomonadales</taxon>
        <taxon>Sphingomonadaceae</taxon>
        <taxon>Tardibacter</taxon>
    </lineage>
</organism>
<proteinExistence type="predicted"/>
<accession>A0A1L3ZTG1</accession>
<evidence type="ECO:0000313" key="2">
    <source>
        <dbReference type="EMBL" id="API58923.1"/>
    </source>
</evidence>
<evidence type="ECO:0000313" key="3">
    <source>
        <dbReference type="Proteomes" id="UP000182063"/>
    </source>
</evidence>
<dbReference type="KEGG" id="sphj:BSL82_06015"/>
<keyword evidence="3" id="KW-1185">Reference proteome</keyword>
<sequence length="71" mass="8219">MSRYHASISAQARRKAAKNQRSDAFRLAMLSVRGRFEPPRWVLQRLSPGDLAEYRAALAAEREKHQQEKQP</sequence>
<feature type="region of interest" description="Disordered" evidence="1">
    <location>
        <begin position="1"/>
        <end position="20"/>
    </location>
</feature>
<protein>
    <submittedName>
        <fullName evidence="2">Uncharacterized protein</fullName>
    </submittedName>
</protein>
<gene>
    <name evidence="2" type="ORF">BSL82_06015</name>
</gene>
<dbReference type="STRING" id="1921510.BSL82_06015"/>
<name>A0A1L3ZTG1_9SPHN</name>
<dbReference type="AlphaFoldDB" id="A0A1L3ZTG1"/>
<dbReference type="RefSeq" id="WP_072596475.1">
    <property type="nucleotide sequence ID" value="NZ_CP018221.1"/>
</dbReference>
<dbReference type="EMBL" id="CP018221">
    <property type="protein sequence ID" value="API58923.1"/>
    <property type="molecule type" value="Genomic_DNA"/>
</dbReference>
<evidence type="ECO:0000256" key="1">
    <source>
        <dbReference type="SAM" id="MobiDB-lite"/>
    </source>
</evidence>
<dbReference type="Proteomes" id="UP000182063">
    <property type="component" value="Chromosome"/>
</dbReference>
<reference evidence="3" key="1">
    <citation type="submission" date="2016-11" db="EMBL/GenBank/DDBJ databases">
        <title>Complete Genome Sequence of alachlor-degrading Sphingomonas sp. strain JJ-A5.</title>
        <authorList>
            <person name="Lee H."/>
            <person name="Ka J.-O."/>
        </authorList>
    </citation>
    <scope>NUCLEOTIDE SEQUENCE [LARGE SCALE GENOMIC DNA]</scope>
    <source>
        <strain evidence="3">JJ-A5</strain>
    </source>
</reference>